<protein>
    <submittedName>
        <fullName evidence="2">Uncharacterized protein</fullName>
    </submittedName>
</protein>
<feature type="region of interest" description="Disordered" evidence="1">
    <location>
        <begin position="1"/>
        <end position="64"/>
    </location>
</feature>
<organism evidence="2 3">
    <name type="scientific">Aquibium carbonis</name>
    <dbReference type="NCBI Taxonomy" id="2495581"/>
    <lineage>
        <taxon>Bacteria</taxon>
        <taxon>Pseudomonadati</taxon>
        <taxon>Pseudomonadota</taxon>
        <taxon>Alphaproteobacteria</taxon>
        <taxon>Hyphomicrobiales</taxon>
        <taxon>Phyllobacteriaceae</taxon>
        <taxon>Aquibium</taxon>
    </lineage>
</organism>
<dbReference type="AlphaFoldDB" id="A0A3R9Y9M7"/>
<feature type="compositionally biased region" description="Basic and acidic residues" evidence="1">
    <location>
        <begin position="1"/>
        <end position="12"/>
    </location>
</feature>
<evidence type="ECO:0000313" key="3">
    <source>
        <dbReference type="Proteomes" id="UP000278398"/>
    </source>
</evidence>
<sequence length="64" mass="7038">MTLHVRQSDRSRARPTQWTPWGALPATRAPAEHKSQTETLAAPRKAPRLVTNRPPPATGTRSNG</sequence>
<reference evidence="2 3" key="1">
    <citation type="submission" date="2018-12" db="EMBL/GenBank/DDBJ databases">
        <title>Mesorhizobium carbonis sp. nov., isolated from coal mine water.</title>
        <authorList>
            <person name="Xin W."/>
            <person name="Xu Z."/>
            <person name="Xiang F."/>
            <person name="Zhang J."/>
            <person name="Xi L."/>
            <person name="Liu J."/>
        </authorList>
    </citation>
    <scope>NUCLEOTIDE SEQUENCE [LARGE SCALE GENOMIC DNA]</scope>
    <source>
        <strain evidence="2 3">B2.3</strain>
    </source>
</reference>
<keyword evidence="3" id="KW-1185">Reference proteome</keyword>
<dbReference type="Proteomes" id="UP000278398">
    <property type="component" value="Unassembled WGS sequence"/>
</dbReference>
<comment type="caution">
    <text evidence="2">The sequence shown here is derived from an EMBL/GenBank/DDBJ whole genome shotgun (WGS) entry which is preliminary data.</text>
</comment>
<dbReference type="EMBL" id="RWKW01000022">
    <property type="protein sequence ID" value="RST87275.1"/>
    <property type="molecule type" value="Genomic_DNA"/>
</dbReference>
<evidence type="ECO:0000256" key="1">
    <source>
        <dbReference type="SAM" id="MobiDB-lite"/>
    </source>
</evidence>
<proteinExistence type="predicted"/>
<accession>A0A3R9Y9M7</accession>
<gene>
    <name evidence="2" type="ORF">EJC49_06390</name>
</gene>
<evidence type="ECO:0000313" key="2">
    <source>
        <dbReference type="EMBL" id="RST87275.1"/>
    </source>
</evidence>
<dbReference type="RefSeq" id="WP_126698630.1">
    <property type="nucleotide sequence ID" value="NZ_RWKW01000022.1"/>
</dbReference>
<name>A0A3R9Y9M7_9HYPH</name>